<keyword evidence="4" id="KW-0964">Secreted</keyword>
<dbReference type="InterPro" id="IPR001736">
    <property type="entry name" value="PLipase_D/transphosphatidylase"/>
</dbReference>
<gene>
    <name evidence="7" type="ORF">HB662_11785</name>
</gene>
<dbReference type="Pfam" id="PF13091">
    <property type="entry name" value="PLDc_2"/>
    <property type="match status" value="2"/>
</dbReference>
<evidence type="ECO:0000256" key="5">
    <source>
        <dbReference type="ARBA" id="ARBA00029594"/>
    </source>
</evidence>
<evidence type="ECO:0000313" key="7">
    <source>
        <dbReference type="EMBL" id="NKE45459.1"/>
    </source>
</evidence>
<sequence length="512" mass="54838">MRQISASVPAQRPAAQAAAARKVAAPAPATTLEEAVRQVLGGLGNASGGAALVPEGLDAFAVRVATARAAGRSLDLQYYMWHGDVTGKLLACEVLAAADRGVKVRLLLDDAYALGRERVLSALDSHPTIEVRLFNGTRWRMFGRAGFLLEMLFGGWHLNRRMHNKAWIADGAVAIAGGRNLGDEYFGAEADEFNFRDLDLVLAGDAAAGTSRVFERYWRSSLARPAAVVCPPSDKRGLPKLRHALADAAAEPEAMRYLEHLGAFHGAAGPLARGMVALAPGSVQVVADPPEKARRGLAARRLARAAGGIAPEIADALRKAQREALLISPYFVPGEAGLALLLGLVARGVRVSVVTNSLAATDVVAVHGGYAKYREPLLRAGVPLFELKPSGEDEDTSVFGSRGASLHTKAFVVDDGPVFVGSFNLDPRSAALNTEMGAFVDHPTLARELRAEHDRLADPARSWRLGLEEGRLTWTGSGPDGRLRTLRREPDASLRRRVLARVLRWLPIESQL</sequence>
<evidence type="ECO:0000259" key="6">
    <source>
        <dbReference type="PROSITE" id="PS50035"/>
    </source>
</evidence>
<evidence type="ECO:0000256" key="4">
    <source>
        <dbReference type="ARBA" id="ARBA00022525"/>
    </source>
</evidence>
<dbReference type="PANTHER" id="PTHR21248">
    <property type="entry name" value="CARDIOLIPIN SYNTHASE"/>
    <property type="match status" value="1"/>
</dbReference>
<dbReference type="CDD" id="cd09113">
    <property type="entry name" value="PLDc_ymdC_like_2"/>
    <property type="match status" value="1"/>
</dbReference>
<accession>A0ABX1EZG8</accession>
<evidence type="ECO:0000256" key="2">
    <source>
        <dbReference type="ARBA" id="ARBA00004613"/>
    </source>
</evidence>
<evidence type="ECO:0000313" key="8">
    <source>
        <dbReference type="Proteomes" id="UP000765160"/>
    </source>
</evidence>
<dbReference type="RefSeq" id="WP_168049897.1">
    <property type="nucleotide sequence ID" value="NZ_JAATJR010000003.1"/>
</dbReference>
<feature type="domain" description="PLD phosphodiesterase" evidence="6">
    <location>
        <begin position="158"/>
        <end position="185"/>
    </location>
</feature>
<proteinExistence type="predicted"/>
<dbReference type="PROSITE" id="PS50035">
    <property type="entry name" value="PLD"/>
    <property type="match status" value="2"/>
</dbReference>
<keyword evidence="8" id="KW-1185">Reference proteome</keyword>
<comment type="caution">
    <text evidence="7">The sequence shown here is derived from an EMBL/GenBank/DDBJ whole genome shotgun (WGS) entry which is preliminary data.</text>
</comment>
<organism evidence="7 8">
    <name type="scientific">Falsiroseomonas frigidaquae</name>
    <dbReference type="NCBI Taxonomy" id="487318"/>
    <lineage>
        <taxon>Bacteria</taxon>
        <taxon>Pseudomonadati</taxon>
        <taxon>Pseudomonadota</taxon>
        <taxon>Alphaproteobacteria</taxon>
        <taxon>Acetobacterales</taxon>
        <taxon>Roseomonadaceae</taxon>
        <taxon>Falsiroseomonas</taxon>
    </lineage>
</organism>
<name>A0ABX1EZG8_9PROT</name>
<evidence type="ECO:0000256" key="3">
    <source>
        <dbReference type="ARBA" id="ARBA00018392"/>
    </source>
</evidence>
<dbReference type="Gene3D" id="3.30.870.10">
    <property type="entry name" value="Endonuclease Chain A"/>
    <property type="match status" value="2"/>
</dbReference>
<reference evidence="7 8" key="1">
    <citation type="submission" date="2020-03" db="EMBL/GenBank/DDBJ databases">
        <title>Roseomonas selenitidurans sp. nov. isolated from soil.</title>
        <authorList>
            <person name="Liu H."/>
        </authorList>
    </citation>
    <scope>NUCLEOTIDE SEQUENCE [LARGE SCALE GENOMIC DNA]</scope>
    <source>
        <strain evidence="7 8">JCM 15073</strain>
    </source>
</reference>
<evidence type="ECO:0000256" key="1">
    <source>
        <dbReference type="ARBA" id="ARBA00003145"/>
    </source>
</evidence>
<dbReference type="SUPFAM" id="SSF56024">
    <property type="entry name" value="Phospholipase D/nuclease"/>
    <property type="match status" value="2"/>
</dbReference>
<comment type="function">
    <text evidence="1">Could be a virulence factor.</text>
</comment>
<dbReference type="InterPro" id="IPR025202">
    <property type="entry name" value="PLD-like_dom"/>
</dbReference>
<dbReference type="CDD" id="cd09111">
    <property type="entry name" value="PLDc_ymdC_like_1"/>
    <property type="match status" value="1"/>
</dbReference>
<dbReference type="PANTHER" id="PTHR21248:SF12">
    <property type="entry name" value="CARDIOLIPIN SYNTHASE C"/>
    <property type="match status" value="1"/>
</dbReference>
<dbReference type="Proteomes" id="UP000765160">
    <property type="component" value="Unassembled WGS sequence"/>
</dbReference>
<protein>
    <recommendedName>
        <fullName evidence="3">Phospholipase D</fullName>
    </recommendedName>
    <alternativeName>
        <fullName evidence="5">Choline phosphatase</fullName>
    </alternativeName>
</protein>
<dbReference type="EMBL" id="JAAVTX010000003">
    <property type="protein sequence ID" value="NKE45459.1"/>
    <property type="molecule type" value="Genomic_DNA"/>
</dbReference>
<comment type="subcellular location">
    <subcellularLocation>
        <location evidence="2">Secreted</location>
    </subcellularLocation>
</comment>
<dbReference type="SMART" id="SM00155">
    <property type="entry name" value="PLDc"/>
    <property type="match status" value="2"/>
</dbReference>
<feature type="domain" description="PLD phosphodiesterase" evidence="6">
    <location>
        <begin position="402"/>
        <end position="429"/>
    </location>
</feature>